<dbReference type="InterPro" id="IPR051533">
    <property type="entry name" value="WaaL-like"/>
</dbReference>
<dbReference type="STRING" id="331678.Cphamn1_0392"/>
<dbReference type="TCDB" id="9.B.67.6.6">
    <property type="family name" value="the o-antigen polymerase (oap) family"/>
</dbReference>
<feature type="transmembrane region" description="Helical" evidence="5">
    <location>
        <begin position="355"/>
        <end position="373"/>
    </location>
</feature>
<gene>
    <name evidence="7" type="ordered locus">Cphamn1_0392</name>
</gene>
<feature type="transmembrane region" description="Helical" evidence="5">
    <location>
        <begin position="202"/>
        <end position="218"/>
    </location>
</feature>
<name>B3ELM8_CHLPB</name>
<dbReference type="eggNOG" id="COG3307">
    <property type="taxonomic scope" value="Bacteria"/>
</dbReference>
<dbReference type="OrthoDB" id="1631746at2"/>
<feature type="domain" description="O-antigen ligase-related" evidence="6">
    <location>
        <begin position="186"/>
        <end position="337"/>
    </location>
</feature>
<dbReference type="HOGENOM" id="CLU_051481_1_0_10"/>
<evidence type="ECO:0000256" key="3">
    <source>
        <dbReference type="ARBA" id="ARBA00022989"/>
    </source>
</evidence>
<evidence type="ECO:0000313" key="7">
    <source>
        <dbReference type="EMBL" id="ACE03357.1"/>
    </source>
</evidence>
<evidence type="ECO:0000256" key="5">
    <source>
        <dbReference type="SAM" id="Phobius"/>
    </source>
</evidence>
<accession>B3ELM8</accession>
<keyword evidence="2 5" id="KW-0812">Transmembrane</keyword>
<organism evidence="7">
    <name type="scientific">Chlorobium phaeobacteroides (strain BS1)</name>
    <dbReference type="NCBI Taxonomy" id="331678"/>
    <lineage>
        <taxon>Bacteria</taxon>
        <taxon>Pseudomonadati</taxon>
        <taxon>Chlorobiota</taxon>
        <taxon>Chlorobiia</taxon>
        <taxon>Chlorobiales</taxon>
        <taxon>Chlorobiaceae</taxon>
        <taxon>Chlorobium/Pelodictyon group</taxon>
        <taxon>Chlorobium</taxon>
    </lineage>
</organism>
<evidence type="ECO:0000259" key="6">
    <source>
        <dbReference type="Pfam" id="PF04932"/>
    </source>
</evidence>
<feature type="transmembrane region" description="Helical" evidence="5">
    <location>
        <begin position="153"/>
        <end position="171"/>
    </location>
</feature>
<feature type="transmembrane region" description="Helical" evidence="5">
    <location>
        <begin position="59"/>
        <end position="78"/>
    </location>
</feature>
<reference evidence="7" key="1">
    <citation type="submission" date="2008-06" db="EMBL/GenBank/DDBJ databases">
        <title>Complete sequence of Chlorobium phaeobacteroides BS1.</title>
        <authorList>
            <consortium name="US DOE Joint Genome Institute"/>
            <person name="Lucas S."/>
            <person name="Copeland A."/>
            <person name="Lapidus A."/>
            <person name="Glavina del Rio T."/>
            <person name="Dalin E."/>
            <person name="Tice H."/>
            <person name="Bruce D."/>
            <person name="Goodwin L."/>
            <person name="Pitluck S."/>
            <person name="Schmutz J."/>
            <person name="Larimer F."/>
            <person name="Land M."/>
            <person name="Hauser L."/>
            <person name="Kyrpides N."/>
            <person name="Ovchinnikova G."/>
            <person name="Li T."/>
            <person name="Liu Z."/>
            <person name="Zhao F."/>
            <person name="Overmann J."/>
            <person name="Bryant D.A."/>
            <person name="Richardson P."/>
        </authorList>
    </citation>
    <scope>NUCLEOTIDE SEQUENCE [LARGE SCALE GENOMIC DNA]</scope>
    <source>
        <strain evidence="7">BS1</strain>
    </source>
</reference>
<keyword evidence="4 5" id="KW-0472">Membrane</keyword>
<feature type="transmembrane region" description="Helical" evidence="5">
    <location>
        <begin position="180"/>
        <end position="196"/>
    </location>
</feature>
<protein>
    <submittedName>
        <fullName evidence="7">O-antigen polymerase</fullName>
    </submittedName>
</protein>
<evidence type="ECO:0000256" key="1">
    <source>
        <dbReference type="ARBA" id="ARBA00004141"/>
    </source>
</evidence>
<dbReference type="PANTHER" id="PTHR37422">
    <property type="entry name" value="TEICHURONIC ACID BIOSYNTHESIS PROTEIN TUAE"/>
    <property type="match status" value="1"/>
</dbReference>
<proteinExistence type="predicted"/>
<sequence>MIDRNIQIEDIQSNLIVFFGFIFPFSVAVGNIVAALITLLWIFRGNHKENWASLKGNKFVLATLCFVALYFAGLLWTLDIDSGIRTLQKESVLLLIPIFMLFIQKKHLHRYIFAFLISISCMVLLSFAIYYGIIPPLSGAKQSDPTPFMSHISYNPFLTIAIYLLLFLILFDDTQSKRNKILFSLVVLIFSINMFITKGRAGQAMFFAMIFITTVQYFNKQRKKGLLVAAILVPLILSIAYSTSDNFSNRMNAIVGDVQKYQENNKKTSTGLRLVFAENSFEIIRNNPVFGVGTGDFAHEYEKINNKNTPELRPTENPHNMYVLTTVQLGIIGLVSLLSLLFFQTQLSTSSKIDFQKKFGLTLPILFGIIMLSDSYLRGHYTTMLYVYFSSFTYKVYE</sequence>
<evidence type="ECO:0000256" key="4">
    <source>
        <dbReference type="ARBA" id="ARBA00023136"/>
    </source>
</evidence>
<dbReference type="InterPro" id="IPR007016">
    <property type="entry name" value="O-antigen_ligase-rel_domated"/>
</dbReference>
<comment type="subcellular location">
    <subcellularLocation>
        <location evidence="1">Membrane</location>
        <topology evidence="1">Multi-pass membrane protein</topology>
    </subcellularLocation>
</comment>
<dbReference type="KEGG" id="cpb:Cphamn1_0392"/>
<evidence type="ECO:0000256" key="2">
    <source>
        <dbReference type="ARBA" id="ARBA00022692"/>
    </source>
</evidence>
<dbReference type="AlphaFoldDB" id="B3ELM8"/>
<feature type="transmembrane region" description="Helical" evidence="5">
    <location>
        <begin position="111"/>
        <end position="133"/>
    </location>
</feature>
<dbReference type="PANTHER" id="PTHR37422:SF17">
    <property type="entry name" value="O-ANTIGEN LIGASE"/>
    <property type="match status" value="1"/>
</dbReference>
<feature type="transmembrane region" description="Helical" evidence="5">
    <location>
        <begin position="321"/>
        <end position="343"/>
    </location>
</feature>
<dbReference type="EMBL" id="CP001101">
    <property type="protein sequence ID" value="ACE03357.1"/>
    <property type="molecule type" value="Genomic_DNA"/>
</dbReference>
<dbReference type="GO" id="GO:0016020">
    <property type="term" value="C:membrane"/>
    <property type="evidence" value="ECO:0007669"/>
    <property type="project" value="UniProtKB-SubCell"/>
</dbReference>
<feature type="transmembrane region" description="Helical" evidence="5">
    <location>
        <begin position="15"/>
        <end position="43"/>
    </location>
</feature>
<feature type="transmembrane region" description="Helical" evidence="5">
    <location>
        <begin position="225"/>
        <end position="243"/>
    </location>
</feature>
<keyword evidence="3 5" id="KW-1133">Transmembrane helix</keyword>
<dbReference type="Pfam" id="PF04932">
    <property type="entry name" value="Wzy_C"/>
    <property type="match status" value="1"/>
</dbReference>